<protein>
    <recommendedName>
        <fullName evidence="5">DUF4048 domain-containing protein</fullName>
    </recommendedName>
</protein>
<feature type="compositionally biased region" description="Polar residues" evidence="2">
    <location>
        <begin position="199"/>
        <end position="216"/>
    </location>
</feature>
<feature type="compositionally biased region" description="Polar residues" evidence="2">
    <location>
        <begin position="72"/>
        <end position="91"/>
    </location>
</feature>
<name>A0AAX4KR28_9TREE</name>
<dbReference type="KEGG" id="ker:91105184"/>
<feature type="compositionally biased region" description="Acidic residues" evidence="2">
    <location>
        <begin position="148"/>
        <end position="162"/>
    </location>
</feature>
<dbReference type="RefSeq" id="XP_066086239.1">
    <property type="nucleotide sequence ID" value="XM_066230142.1"/>
</dbReference>
<feature type="region of interest" description="Disordered" evidence="2">
    <location>
        <begin position="463"/>
        <end position="498"/>
    </location>
</feature>
<dbReference type="EMBL" id="CP144090">
    <property type="protein sequence ID" value="WWD08272.1"/>
    <property type="molecule type" value="Genomic_DNA"/>
</dbReference>
<sequence length="662" mass="71422">MSTSTFISLSDPPSTPNNHHNRYTNTPTQAIPRNGQGHNHACVRKMMDKSTDHHHPSTSATAPAPAPPANISRLQPHNNQQQQHTLTSGNNKGLRPLGMSSTSTLNIPPSSNSRTSSLSSPQIGGKSPLIGSTTKQDRRRSMIISSEPIEEVERETQEQEQDDSSKSSRNKLKRLSLCSRPPSLELIDNNHNVNPYNNPKTSTPIISPNMTSQPSTPLGGGGSTRRPDRRMGVRASISYSPAIPPKTAERKVFGRGDGWGMEEDFSMDDNAQGGREDGSESEVENADRRDAHRFTGVQTLAEKHADLLTHIAQRERRVAELKQELLAQENALAQLKSRWTTIVSRSALSPTQPEPIYQTHHAPTSRPSQSQSNRRRPVSMISTSTSTSSTSSLSLATIDEPVPLSASALISSTGGLSNTGAAVLSGLISQTEGYLGPEVVQGGKRFLGNLWKTVGAAAGGTVPLTHQEPVTRNSSGNVTQNGRVEEEEVPKREDGAEWNQLSSKLDLANLQKLIIPWDTNPSTNTSSPSQRPPPSSSSSYPSRRSKDRRPVDRSATVTPTSFQRRSPTSPPATVGLGFDLNIKPRSTISTSQVSRKLLPESVSADLLDCTASTSNPMIMAFEDGMGDLGKALTPSKPKPKSTNQKVASTASSSTTSDDGWDW</sequence>
<evidence type="ECO:0000313" key="4">
    <source>
        <dbReference type="Proteomes" id="UP001358614"/>
    </source>
</evidence>
<proteinExistence type="predicted"/>
<gene>
    <name evidence="3" type="ORF">V865_006383</name>
</gene>
<reference evidence="3 4" key="1">
    <citation type="submission" date="2024-01" db="EMBL/GenBank/DDBJ databases">
        <title>Comparative genomics of Cryptococcus and Kwoniella reveals pathogenesis evolution and contrasting modes of karyotype evolution via chromosome fusion or intercentromeric recombination.</title>
        <authorList>
            <person name="Coelho M.A."/>
            <person name="David-Palma M."/>
            <person name="Shea T."/>
            <person name="Bowers K."/>
            <person name="McGinley-Smith S."/>
            <person name="Mohammad A.W."/>
            <person name="Gnirke A."/>
            <person name="Yurkov A.M."/>
            <person name="Nowrousian M."/>
            <person name="Sun S."/>
            <person name="Cuomo C.A."/>
            <person name="Heitman J."/>
        </authorList>
    </citation>
    <scope>NUCLEOTIDE SEQUENCE [LARGE SCALE GENOMIC DNA]</scope>
    <source>
        <strain evidence="3 4">PYCC6329</strain>
    </source>
</reference>
<feature type="compositionally biased region" description="Low complexity" evidence="2">
    <location>
        <begin position="382"/>
        <end position="394"/>
    </location>
</feature>
<feature type="region of interest" description="Disordered" evidence="2">
    <location>
        <begin position="350"/>
        <end position="394"/>
    </location>
</feature>
<evidence type="ECO:0008006" key="5">
    <source>
        <dbReference type="Google" id="ProtNLM"/>
    </source>
</evidence>
<dbReference type="AlphaFoldDB" id="A0AAX4KR28"/>
<feature type="region of interest" description="Disordered" evidence="2">
    <location>
        <begin position="627"/>
        <end position="662"/>
    </location>
</feature>
<feature type="compositionally biased region" description="Polar residues" evidence="2">
    <location>
        <begin position="555"/>
        <end position="567"/>
    </location>
</feature>
<organism evidence="3 4">
    <name type="scientific">Kwoniella europaea PYCC6329</name>
    <dbReference type="NCBI Taxonomy" id="1423913"/>
    <lineage>
        <taxon>Eukaryota</taxon>
        <taxon>Fungi</taxon>
        <taxon>Dikarya</taxon>
        <taxon>Basidiomycota</taxon>
        <taxon>Agaricomycotina</taxon>
        <taxon>Tremellomycetes</taxon>
        <taxon>Tremellales</taxon>
        <taxon>Cryptococcaceae</taxon>
        <taxon>Kwoniella</taxon>
    </lineage>
</organism>
<keyword evidence="4" id="KW-1185">Reference proteome</keyword>
<feature type="compositionally biased region" description="Polar residues" evidence="2">
    <location>
        <begin position="1"/>
        <end position="31"/>
    </location>
</feature>
<feature type="compositionally biased region" description="Basic and acidic residues" evidence="2">
    <location>
        <begin position="45"/>
        <end position="55"/>
    </location>
</feature>
<feature type="compositionally biased region" description="Polar residues" evidence="2">
    <location>
        <begin position="468"/>
        <end position="482"/>
    </location>
</feature>
<accession>A0AAX4KR28</accession>
<evidence type="ECO:0000313" key="3">
    <source>
        <dbReference type="EMBL" id="WWD08272.1"/>
    </source>
</evidence>
<dbReference type="Proteomes" id="UP001358614">
    <property type="component" value="Chromosome 2"/>
</dbReference>
<feature type="compositionally biased region" description="Low complexity" evidence="2">
    <location>
        <begin position="189"/>
        <end position="198"/>
    </location>
</feature>
<dbReference type="GeneID" id="91105184"/>
<evidence type="ECO:0000256" key="2">
    <source>
        <dbReference type="SAM" id="MobiDB-lite"/>
    </source>
</evidence>
<feature type="region of interest" description="Disordered" evidence="2">
    <location>
        <begin position="517"/>
        <end position="578"/>
    </location>
</feature>
<feature type="region of interest" description="Disordered" evidence="2">
    <location>
        <begin position="1"/>
        <end position="291"/>
    </location>
</feature>
<feature type="compositionally biased region" description="Low complexity" evidence="2">
    <location>
        <begin position="647"/>
        <end position="656"/>
    </location>
</feature>
<evidence type="ECO:0000256" key="1">
    <source>
        <dbReference type="SAM" id="Coils"/>
    </source>
</evidence>
<feature type="coiled-coil region" evidence="1">
    <location>
        <begin position="304"/>
        <end position="338"/>
    </location>
</feature>
<keyword evidence="1" id="KW-0175">Coiled coil</keyword>
<feature type="compositionally biased region" description="Low complexity" evidence="2">
    <location>
        <begin position="108"/>
        <end position="121"/>
    </location>
</feature>